<comment type="similarity">
    <text evidence="2">Belongs to the GtrA family.</text>
</comment>
<keyword evidence="9" id="KW-1185">Reference proteome</keyword>
<comment type="subcellular location">
    <subcellularLocation>
        <location evidence="1">Membrane</location>
        <topology evidence="1">Multi-pass membrane protein</topology>
    </subcellularLocation>
</comment>
<evidence type="ECO:0000256" key="3">
    <source>
        <dbReference type="ARBA" id="ARBA00022692"/>
    </source>
</evidence>
<dbReference type="InterPro" id="IPR007267">
    <property type="entry name" value="GtrA_DPMS_TM"/>
</dbReference>
<feature type="transmembrane region" description="Helical" evidence="6">
    <location>
        <begin position="117"/>
        <end position="137"/>
    </location>
</feature>
<dbReference type="PANTHER" id="PTHR38459:SF1">
    <property type="entry name" value="PROPHAGE BACTOPRENOL-LINKED GLUCOSE TRANSLOCASE HOMOLOG"/>
    <property type="match status" value="1"/>
</dbReference>
<protein>
    <submittedName>
        <fullName evidence="8">Sugar translocase</fullName>
    </submittedName>
</protein>
<dbReference type="AlphaFoldDB" id="A0AAQ4CP31"/>
<evidence type="ECO:0000256" key="1">
    <source>
        <dbReference type="ARBA" id="ARBA00004141"/>
    </source>
</evidence>
<keyword evidence="5 6" id="KW-0472">Membrane</keyword>
<evidence type="ECO:0000259" key="7">
    <source>
        <dbReference type="Pfam" id="PF04138"/>
    </source>
</evidence>
<gene>
    <name evidence="8" type="ORF">SACC_05790</name>
</gene>
<reference evidence="8 9" key="1">
    <citation type="journal article" date="2022" name="Microbiol. Resour. Announc.">
        <title>Complete Genome Sequence of the Hyperthermophilic and Acidophilic Archaeon Saccharolobus caldissimus Strain HS-3T.</title>
        <authorList>
            <person name="Sakai H.D."/>
            <person name="Kurosawa N."/>
        </authorList>
    </citation>
    <scope>NUCLEOTIDE SEQUENCE [LARGE SCALE GENOMIC DNA]</scope>
    <source>
        <strain evidence="8 9">JCM32116</strain>
    </source>
</reference>
<evidence type="ECO:0000256" key="5">
    <source>
        <dbReference type="ARBA" id="ARBA00023136"/>
    </source>
</evidence>
<accession>A0AAQ4CP31</accession>
<evidence type="ECO:0000256" key="2">
    <source>
        <dbReference type="ARBA" id="ARBA00009399"/>
    </source>
</evidence>
<evidence type="ECO:0000313" key="9">
    <source>
        <dbReference type="Proteomes" id="UP001319921"/>
    </source>
</evidence>
<dbReference type="Pfam" id="PF04138">
    <property type="entry name" value="GtrA_DPMS_TM"/>
    <property type="match status" value="1"/>
</dbReference>
<dbReference type="GO" id="GO:0000271">
    <property type="term" value="P:polysaccharide biosynthetic process"/>
    <property type="evidence" value="ECO:0007669"/>
    <property type="project" value="InterPro"/>
</dbReference>
<dbReference type="GeneID" id="68865309"/>
<feature type="transmembrane region" description="Helical" evidence="6">
    <location>
        <begin position="34"/>
        <end position="56"/>
    </location>
</feature>
<feature type="transmembrane region" description="Helical" evidence="6">
    <location>
        <begin position="7"/>
        <end position="28"/>
    </location>
</feature>
<sequence>MSYLVRFFKFAIVGGLGTIVNEAVYVFSSKAIPIAVSLALAIEVSLVFNFVLNDIWTFRDKRNGSFMKRLAKFHGSSYLGNVVQYLVAIILLIYFLHLSSIYQALFTIFLAKYEQSVITLLLTNFIGIVAGFLVRFVTSLKYVWA</sequence>
<evidence type="ECO:0000256" key="6">
    <source>
        <dbReference type="SAM" id="Phobius"/>
    </source>
</evidence>
<dbReference type="KEGG" id="scas:SACC_05790"/>
<organism evidence="8 9">
    <name type="scientific">Saccharolobus caldissimus</name>
    <dbReference type="NCBI Taxonomy" id="1702097"/>
    <lineage>
        <taxon>Archaea</taxon>
        <taxon>Thermoproteota</taxon>
        <taxon>Thermoprotei</taxon>
        <taxon>Sulfolobales</taxon>
        <taxon>Sulfolobaceae</taxon>
        <taxon>Saccharolobus</taxon>
    </lineage>
</organism>
<keyword evidence="4 6" id="KW-1133">Transmembrane helix</keyword>
<evidence type="ECO:0000256" key="4">
    <source>
        <dbReference type="ARBA" id="ARBA00022989"/>
    </source>
</evidence>
<dbReference type="RefSeq" id="WP_229571551.1">
    <property type="nucleotide sequence ID" value="NZ_AP025226.1"/>
</dbReference>
<keyword evidence="3 6" id="KW-0812">Transmembrane</keyword>
<dbReference type="Proteomes" id="UP001319921">
    <property type="component" value="Chromosome"/>
</dbReference>
<evidence type="ECO:0000313" key="8">
    <source>
        <dbReference type="EMBL" id="BDB97562.1"/>
    </source>
</evidence>
<name>A0AAQ4CP31_9CREN</name>
<dbReference type="PANTHER" id="PTHR38459">
    <property type="entry name" value="PROPHAGE BACTOPRENOL-LINKED GLUCOSE TRANSLOCASE HOMOLOG"/>
    <property type="match status" value="1"/>
</dbReference>
<feature type="domain" description="GtrA/DPMS transmembrane" evidence="7">
    <location>
        <begin position="9"/>
        <end position="144"/>
    </location>
</feature>
<dbReference type="InterPro" id="IPR051401">
    <property type="entry name" value="GtrA_CellWall_Glycosyl"/>
</dbReference>
<dbReference type="EMBL" id="AP025226">
    <property type="protein sequence ID" value="BDB97562.1"/>
    <property type="molecule type" value="Genomic_DNA"/>
</dbReference>
<proteinExistence type="inferred from homology"/>
<feature type="transmembrane region" description="Helical" evidence="6">
    <location>
        <begin position="77"/>
        <end position="97"/>
    </location>
</feature>
<dbReference type="GO" id="GO:0005886">
    <property type="term" value="C:plasma membrane"/>
    <property type="evidence" value="ECO:0007669"/>
    <property type="project" value="TreeGrafter"/>
</dbReference>